<evidence type="ECO:0000313" key="2">
    <source>
        <dbReference type="Proteomes" id="UP000827787"/>
    </source>
</evidence>
<accession>A0AAE7XJC8</accession>
<organism evidence="1 2">
    <name type="scientific">Erwinia phage pEa_SNUABM_3</name>
    <dbReference type="NCBI Taxonomy" id="2869552"/>
    <lineage>
        <taxon>Viruses</taxon>
        <taxon>Duplodnaviria</taxon>
        <taxon>Heunggongvirae</taxon>
        <taxon>Uroviricota</taxon>
        <taxon>Caudoviricetes</taxon>
        <taxon>Alexandravirus</taxon>
        <taxon>Alexandravirus SNUABM3</taxon>
    </lineage>
</organism>
<reference evidence="1 2" key="1">
    <citation type="submission" date="2021-06" db="EMBL/GenBank/DDBJ databases">
        <title>Complete genome sequence of Erwinia phage pEa_SNUABM_03.</title>
        <authorList>
            <person name="Kim S.G."/>
            <person name="Park S.C."/>
        </authorList>
    </citation>
    <scope>NUCLEOTIDE SEQUENCE [LARGE SCALE GENOMIC DNA]</scope>
</reference>
<evidence type="ECO:0000313" key="1">
    <source>
        <dbReference type="EMBL" id="QZE56450.1"/>
    </source>
</evidence>
<protein>
    <submittedName>
        <fullName evidence="1">Uncharacterized protein</fullName>
    </submittedName>
</protein>
<dbReference type="EMBL" id="MZ443770">
    <property type="protein sequence ID" value="QZE56450.1"/>
    <property type="molecule type" value="Genomic_DNA"/>
</dbReference>
<keyword evidence="2" id="KW-1185">Reference proteome</keyword>
<proteinExistence type="predicted"/>
<sequence>MKNQYLVIRMSAVDIYDRTFLMRGFNMKRIEKVIGVIAVVGEGLLTSDSKMYHLSRVNIDLLASDTQQSWGRLSWSSIDATLIDSGMRRLPPELLDRIKAMRTNRIYYGVDTTIPEAFRDCHTELVYTPSAARKLVDRAEKLAALSEYSVEDIIAHLKTRIEGVTIAF</sequence>
<name>A0AAE7XJC8_9CAUD</name>
<gene>
    <name evidence="1" type="ORF">pEaSNUABM3_00253</name>
</gene>
<dbReference type="Proteomes" id="UP000827787">
    <property type="component" value="Segment"/>
</dbReference>